<gene>
    <name evidence="2" type="ORF">M0812_02189</name>
</gene>
<evidence type="ECO:0000256" key="1">
    <source>
        <dbReference type="SAM" id="Phobius"/>
    </source>
</evidence>
<proteinExistence type="predicted"/>
<keyword evidence="1" id="KW-0472">Membrane</keyword>
<protein>
    <submittedName>
        <fullName evidence="2">Uncharacterized protein</fullName>
    </submittedName>
</protein>
<sequence length="143" mass="16697">MNKINFFNKTLRPCYTRTYKKRRSPLLREQNVKKFSPNQIGNLPTHYLETNQFKHNLFERGSKASNNSKIRFWAFAALIFFLTIIVSLAIVIQIANKNNLTKEINNNNTLQDCDLEFDLGFDTPFSQLPKIIFGRKACGKKTY</sequence>
<dbReference type="Proteomes" id="UP001146793">
    <property type="component" value="Unassembled WGS sequence"/>
</dbReference>
<evidence type="ECO:0000313" key="2">
    <source>
        <dbReference type="EMBL" id="KAJ3435059.1"/>
    </source>
</evidence>
<feature type="transmembrane region" description="Helical" evidence="1">
    <location>
        <begin position="72"/>
        <end position="95"/>
    </location>
</feature>
<comment type="caution">
    <text evidence="2">The sequence shown here is derived from an EMBL/GenBank/DDBJ whole genome shotgun (WGS) entry which is preliminary data.</text>
</comment>
<evidence type="ECO:0000313" key="3">
    <source>
        <dbReference type="Proteomes" id="UP001146793"/>
    </source>
</evidence>
<accession>A0AAV7YZV2</accession>
<keyword evidence="1" id="KW-0812">Transmembrane</keyword>
<dbReference type="EMBL" id="JANTQA010000042">
    <property type="protein sequence ID" value="KAJ3435059.1"/>
    <property type="molecule type" value="Genomic_DNA"/>
</dbReference>
<keyword evidence="1" id="KW-1133">Transmembrane helix</keyword>
<reference evidence="2" key="1">
    <citation type="submission" date="2022-08" db="EMBL/GenBank/DDBJ databases">
        <title>Novel sulphate-reducing endosymbionts in the free-living metamonad Anaeramoeba.</title>
        <authorList>
            <person name="Jerlstrom-Hultqvist J."/>
            <person name="Cepicka I."/>
            <person name="Gallot-Lavallee L."/>
            <person name="Salas-Leiva D."/>
            <person name="Curtis B.A."/>
            <person name="Zahonova K."/>
            <person name="Pipaliya S."/>
            <person name="Dacks J."/>
            <person name="Roger A.J."/>
        </authorList>
    </citation>
    <scope>NUCLEOTIDE SEQUENCE</scope>
    <source>
        <strain evidence="2">Busselton2</strain>
    </source>
</reference>
<dbReference type="AlphaFoldDB" id="A0AAV7YZV2"/>
<organism evidence="2 3">
    <name type="scientific">Anaeramoeba flamelloides</name>
    <dbReference type="NCBI Taxonomy" id="1746091"/>
    <lineage>
        <taxon>Eukaryota</taxon>
        <taxon>Metamonada</taxon>
        <taxon>Anaeramoebidae</taxon>
        <taxon>Anaeramoeba</taxon>
    </lineage>
</organism>
<name>A0AAV7YZV2_9EUKA</name>